<feature type="compositionally biased region" description="Basic and acidic residues" evidence="1">
    <location>
        <begin position="69"/>
        <end position="82"/>
    </location>
</feature>
<protein>
    <submittedName>
        <fullName evidence="2 4">Uncharacterized protein</fullName>
    </submittedName>
</protein>
<dbReference type="Proteomes" id="UP000504638">
    <property type="component" value="Unplaced"/>
</dbReference>
<feature type="region of interest" description="Disordered" evidence="1">
    <location>
        <begin position="1"/>
        <end position="24"/>
    </location>
</feature>
<feature type="compositionally biased region" description="Basic and acidic residues" evidence="1">
    <location>
        <begin position="89"/>
        <end position="104"/>
    </location>
</feature>
<evidence type="ECO:0000313" key="4">
    <source>
        <dbReference type="RefSeq" id="XP_033537307.1"/>
    </source>
</evidence>
<evidence type="ECO:0000313" key="3">
    <source>
        <dbReference type="Proteomes" id="UP000504638"/>
    </source>
</evidence>
<dbReference type="RefSeq" id="XP_033537307.1">
    <property type="nucleotide sequence ID" value="XM_033674270.1"/>
</dbReference>
<reference evidence="4" key="3">
    <citation type="submission" date="2025-04" db="UniProtKB">
        <authorList>
            <consortium name="RefSeq"/>
        </authorList>
    </citation>
    <scope>IDENTIFICATION</scope>
    <source>
        <strain evidence="4">CBS 781.70</strain>
    </source>
</reference>
<feature type="compositionally biased region" description="Basic and acidic residues" evidence="1">
    <location>
        <begin position="48"/>
        <end position="58"/>
    </location>
</feature>
<sequence length="104" mass="11141">MSKLPRQDRLPLCPPTHLVGPSTPLSLPAARAKIEAYLALCATTPHLHPDAKPKHDHATAGAPMNGVDGHGELSAKSKEARKLAKKQRKDTQKKEKAAKARDAA</sequence>
<dbReference type="AlphaFoldDB" id="A0A6G1GCN6"/>
<gene>
    <name evidence="2 4" type="ORF">P152DRAFT_192930</name>
</gene>
<keyword evidence="3" id="KW-1185">Reference proteome</keyword>
<proteinExistence type="predicted"/>
<dbReference type="GeneID" id="54414840"/>
<reference evidence="4" key="2">
    <citation type="submission" date="2020-04" db="EMBL/GenBank/DDBJ databases">
        <authorList>
            <consortium name="NCBI Genome Project"/>
        </authorList>
    </citation>
    <scope>NUCLEOTIDE SEQUENCE</scope>
    <source>
        <strain evidence="4">CBS 781.70</strain>
    </source>
</reference>
<feature type="region of interest" description="Disordered" evidence="1">
    <location>
        <begin position="48"/>
        <end position="104"/>
    </location>
</feature>
<accession>A0A6G1GCN6</accession>
<organism evidence="2">
    <name type="scientific">Eremomyces bilateralis CBS 781.70</name>
    <dbReference type="NCBI Taxonomy" id="1392243"/>
    <lineage>
        <taxon>Eukaryota</taxon>
        <taxon>Fungi</taxon>
        <taxon>Dikarya</taxon>
        <taxon>Ascomycota</taxon>
        <taxon>Pezizomycotina</taxon>
        <taxon>Dothideomycetes</taxon>
        <taxon>Dothideomycetes incertae sedis</taxon>
        <taxon>Eremomycetales</taxon>
        <taxon>Eremomycetaceae</taxon>
        <taxon>Eremomyces</taxon>
    </lineage>
</organism>
<reference evidence="2 4" key="1">
    <citation type="submission" date="2020-01" db="EMBL/GenBank/DDBJ databases">
        <authorList>
            <consortium name="DOE Joint Genome Institute"/>
            <person name="Haridas S."/>
            <person name="Albert R."/>
            <person name="Binder M."/>
            <person name="Bloem J."/>
            <person name="Labutti K."/>
            <person name="Salamov A."/>
            <person name="Andreopoulos B."/>
            <person name="Baker S.E."/>
            <person name="Barry K."/>
            <person name="Bills G."/>
            <person name="Bluhm B.H."/>
            <person name="Cannon C."/>
            <person name="Castanera R."/>
            <person name="Culley D.E."/>
            <person name="Daum C."/>
            <person name="Ezra D."/>
            <person name="Gonzalez J.B."/>
            <person name="Henrissat B."/>
            <person name="Kuo A."/>
            <person name="Liang C."/>
            <person name="Lipzen A."/>
            <person name="Lutzoni F."/>
            <person name="Magnuson J."/>
            <person name="Mondo S."/>
            <person name="Nolan M."/>
            <person name="Ohm R."/>
            <person name="Pangilinan J."/>
            <person name="Park H.-J."/>
            <person name="Ramirez L."/>
            <person name="Alfaro M."/>
            <person name="Sun H."/>
            <person name="Tritt A."/>
            <person name="Yoshinaga Y."/>
            <person name="Zwiers L.-H."/>
            <person name="Turgeon B.G."/>
            <person name="Goodwin S.B."/>
            <person name="Spatafora J.W."/>
            <person name="Crous P.W."/>
            <person name="Grigoriev I.V."/>
        </authorList>
    </citation>
    <scope>NUCLEOTIDE SEQUENCE</scope>
    <source>
        <strain evidence="2 4">CBS 781.70</strain>
    </source>
</reference>
<dbReference type="EMBL" id="ML975151">
    <property type="protein sequence ID" value="KAF1815676.1"/>
    <property type="molecule type" value="Genomic_DNA"/>
</dbReference>
<name>A0A6G1GCN6_9PEZI</name>
<evidence type="ECO:0000313" key="2">
    <source>
        <dbReference type="EMBL" id="KAF1815676.1"/>
    </source>
</evidence>
<evidence type="ECO:0000256" key="1">
    <source>
        <dbReference type="SAM" id="MobiDB-lite"/>
    </source>
</evidence>